<evidence type="ECO:0000256" key="2">
    <source>
        <dbReference type="ARBA" id="ARBA00022741"/>
    </source>
</evidence>
<dbReference type="Pfam" id="PF26021">
    <property type="entry name" value="Ferritin_C144_05"/>
    <property type="match status" value="1"/>
</dbReference>
<dbReference type="InterPro" id="IPR000330">
    <property type="entry name" value="SNF2_N"/>
</dbReference>
<evidence type="ECO:0000256" key="4">
    <source>
        <dbReference type="ARBA" id="ARBA00022801"/>
    </source>
</evidence>
<dbReference type="PROSITE" id="PS51194">
    <property type="entry name" value="HELICASE_CTER"/>
    <property type="match status" value="1"/>
</dbReference>
<dbReference type="SUPFAM" id="SSF57850">
    <property type="entry name" value="RING/U-box"/>
    <property type="match status" value="1"/>
</dbReference>
<dbReference type="Pfam" id="PF00176">
    <property type="entry name" value="SNF2-rel_dom"/>
    <property type="match status" value="1"/>
</dbReference>
<dbReference type="InterPro" id="IPR027417">
    <property type="entry name" value="P-loop_NTPase"/>
</dbReference>
<proteinExistence type="predicted"/>
<dbReference type="Gene3D" id="3.40.50.10810">
    <property type="entry name" value="Tandem AAA-ATPase domain"/>
    <property type="match status" value="1"/>
</dbReference>
<dbReference type="CDD" id="cd18070">
    <property type="entry name" value="DEXQc_SHPRH"/>
    <property type="match status" value="1"/>
</dbReference>
<dbReference type="InterPro" id="IPR049730">
    <property type="entry name" value="SNF2/RAD54-like_C"/>
</dbReference>
<accession>A0A2B7Y0P9</accession>
<evidence type="ECO:0000256" key="6">
    <source>
        <dbReference type="ARBA" id="ARBA00022840"/>
    </source>
</evidence>
<evidence type="ECO:0000259" key="10">
    <source>
        <dbReference type="PROSITE" id="PS51192"/>
    </source>
</evidence>
<dbReference type="Proteomes" id="UP000224634">
    <property type="component" value="Unassembled WGS sequence"/>
</dbReference>
<dbReference type="InterPro" id="IPR001841">
    <property type="entry name" value="Znf_RING"/>
</dbReference>
<evidence type="ECO:0000259" key="9">
    <source>
        <dbReference type="PROSITE" id="PS50089"/>
    </source>
</evidence>
<dbReference type="PANTHER" id="PTHR45865">
    <property type="entry name" value="E3 UBIQUITIN-PROTEIN LIGASE SHPRH FAMILY MEMBER"/>
    <property type="match status" value="1"/>
</dbReference>
<keyword evidence="3 7" id="KW-0863">Zinc-finger</keyword>
<feature type="compositionally biased region" description="Acidic residues" evidence="8">
    <location>
        <begin position="752"/>
        <end position="763"/>
    </location>
</feature>
<evidence type="ECO:0000313" key="13">
    <source>
        <dbReference type="Proteomes" id="UP000224634"/>
    </source>
</evidence>
<keyword evidence="4" id="KW-0378">Hydrolase</keyword>
<feature type="domain" description="Helicase C-terminal" evidence="11">
    <location>
        <begin position="1250"/>
        <end position="1403"/>
    </location>
</feature>
<keyword evidence="6" id="KW-0067">ATP-binding</keyword>
<dbReference type="InterPro" id="IPR018957">
    <property type="entry name" value="Znf_C3HC4_RING-type"/>
</dbReference>
<dbReference type="GO" id="GO:0008270">
    <property type="term" value="F:zinc ion binding"/>
    <property type="evidence" value="ECO:0007669"/>
    <property type="project" value="UniProtKB-KW"/>
</dbReference>
<evidence type="ECO:0000256" key="7">
    <source>
        <dbReference type="PROSITE-ProRule" id="PRU00175"/>
    </source>
</evidence>
<dbReference type="SUPFAM" id="SSF52540">
    <property type="entry name" value="P-loop containing nucleoside triphosphate hydrolases"/>
    <property type="match status" value="2"/>
</dbReference>
<feature type="domain" description="Helicase ATP-binding" evidence="10">
    <location>
        <begin position="346"/>
        <end position="542"/>
    </location>
</feature>
<dbReference type="GO" id="GO:0005524">
    <property type="term" value="F:ATP binding"/>
    <property type="evidence" value="ECO:0007669"/>
    <property type="project" value="InterPro"/>
</dbReference>
<sequence>MPVVTNEALVSGPVPDSLVALFSGGEATNEASGKRRKLRNRDVKDAENALYDYLTVARFNLKITFNQPPVDSSAENKEYHSARSATVPVVIQNIAYGRSALEQSSHDNHPISLSSSERVALEGQRLGPPKLCRLRLSLVATETVFDELLTLKIPGGILGNADRSVSLYRSYAKSPIVCSTSILRRVDDDELSFLLETRIHWRDSVAIPERLNEYALLTFAAYLPGDQLAASSVKHHARRPWASQSLWSPSDFYDNVHIPPKTPELSAPIKSDVVHSELFPFQRRAVRWLLEREGVEVLPSGHVQTLSETPEYELPDSFAQIGDADGRICYVSHLYRVLTTDLENLSRASQTMKGGILAEEMGLGKTVEMISLISLHRRENVSVLRDWPELSDTGATLIVTPPAILEQWKEEITSHAPGLRYVCYDGIGRSKRTNEEIVREFATADIVLTTYSVLRGEVYYAEDPPERSLRKPKKLPARKSPLVQMSWWRVCIDEAQMIESGVSNAARVALLIPRVNAWAVTGTPLRKDMKDLFGLFLFLRCDPFCFSLETWVRLFEDHKPILKTLIGRLVLRHNKDVIRDELHLPPQKRIVITVPFTAIEEQHYSQLFQEMCEECSLDRTGAPTRENWDPEKRRTIDAMRSWLARLRQTCLHPEVSGAERRALGGVAGGPLRTVAEVLEVMIDQNETKIRTAERELLMSHIRRGQLMENAGRQREALKLWQDALEGAQAIVKDCRAQLTSEKQKLQLSQMDMDGDSSDDDEDEESKREDKLGKISIYRQRLRPALEVEHICKFFIANAYYQIKTNTELTKPDSEEYKELEKLEEESYEAAKLVRKELLAETNRRVSRHLNVVRDKADKEGFVTIPEMSPSIDKYGMESRRFLDQLESFCEAMNLHAKKYTEWRDHMAKLLLQSLIDEDDDAQLEGNEYESSTKHQEEMYVYMEALRVMFADRHDALTGQKNFLIAHELKQGLEKAKAGEGPSPELFISLTSTCKELRVPKDVSSLRGIISDLRGLATSLEWQESRGSSRARSELAIINELLHEASQMSSTQSKLIPNLEREVELFRDVMNKRLEYYRQLQQISDTVAPYDEESKGTPLDQEMFDKKLRLEENLDTKISGLKSKHRYLIHLGEAPGEDDDTRICIICQSSFEQGVLTVCGHRFCKDCLKLWWRQHRNCPMCKMRLKIADFHEITYKPREIVAQEEKTETHFEISQDTHSVKNSIYSGISSKVLQEIKNIDIGGSFGTKIDTLARHLIWLRQHDPGAKSIVFSQYKSFLGILSRAFSRFKIGFTSVDSRDGIERFKHDPSIECFLLHARAHSSGLNLVNATHVFLCEPLVNTAIELQAIARVHRIGQHRETTVWMYLVSDTVEETIYGLSVSRRLAHIARKHKAEEVKGEGDTNGIDDMDISKLTEIEIDAANSLELQDAAIGNLMGSTAAEGERVDADDLWQCLFGHADNAKIEASEDARNEVSRFLRAEAAESRRLAVLTNGPKTNGDTPTTN</sequence>
<dbReference type="InterPro" id="IPR038718">
    <property type="entry name" value="SNF2-like_sf"/>
</dbReference>
<dbReference type="GO" id="GO:0061630">
    <property type="term" value="F:ubiquitin protein ligase activity"/>
    <property type="evidence" value="ECO:0007669"/>
    <property type="project" value="TreeGrafter"/>
</dbReference>
<dbReference type="FunFam" id="3.40.50.10810:FF:000059">
    <property type="entry name" value="SNF2 family helicase/ATPase, putative"/>
    <property type="match status" value="1"/>
</dbReference>
<protein>
    <recommendedName>
        <fullName evidence="14">RING-type domain-containing protein</fullName>
    </recommendedName>
</protein>
<feature type="region of interest" description="Disordered" evidence="8">
    <location>
        <begin position="742"/>
        <end position="769"/>
    </location>
</feature>
<gene>
    <name evidence="12" type="ORF">AJ80_05786</name>
</gene>
<dbReference type="STRING" id="1447883.A0A2B7Y0P9"/>
<dbReference type="PROSITE" id="PS50089">
    <property type="entry name" value="ZF_RING_2"/>
    <property type="match status" value="1"/>
</dbReference>
<keyword evidence="1" id="KW-0479">Metal-binding</keyword>
<dbReference type="InterPro" id="IPR014001">
    <property type="entry name" value="Helicase_ATP-bd"/>
</dbReference>
<dbReference type="Gene3D" id="3.30.40.10">
    <property type="entry name" value="Zinc/RING finger domain, C3HC4 (zinc finger)"/>
    <property type="match status" value="1"/>
</dbReference>
<keyword evidence="13" id="KW-1185">Reference proteome</keyword>
<evidence type="ECO:0000256" key="1">
    <source>
        <dbReference type="ARBA" id="ARBA00022723"/>
    </source>
</evidence>
<dbReference type="InterPro" id="IPR001650">
    <property type="entry name" value="Helicase_C-like"/>
</dbReference>
<evidence type="ECO:0000259" key="11">
    <source>
        <dbReference type="PROSITE" id="PS51194"/>
    </source>
</evidence>
<evidence type="ECO:0000256" key="5">
    <source>
        <dbReference type="ARBA" id="ARBA00022833"/>
    </source>
</evidence>
<dbReference type="GO" id="GO:0005634">
    <property type="term" value="C:nucleus"/>
    <property type="evidence" value="ECO:0007669"/>
    <property type="project" value="TreeGrafter"/>
</dbReference>
<organism evidence="12 13">
    <name type="scientific">Polytolypa hystricis (strain UAMH7299)</name>
    <dbReference type="NCBI Taxonomy" id="1447883"/>
    <lineage>
        <taxon>Eukaryota</taxon>
        <taxon>Fungi</taxon>
        <taxon>Dikarya</taxon>
        <taxon>Ascomycota</taxon>
        <taxon>Pezizomycotina</taxon>
        <taxon>Eurotiomycetes</taxon>
        <taxon>Eurotiomycetidae</taxon>
        <taxon>Onygenales</taxon>
        <taxon>Onygenales incertae sedis</taxon>
        <taxon>Polytolypa</taxon>
    </lineage>
</organism>
<reference evidence="12 13" key="1">
    <citation type="submission" date="2017-10" db="EMBL/GenBank/DDBJ databases">
        <title>Comparative genomics in systemic dimorphic fungi from Ajellomycetaceae.</title>
        <authorList>
            <person name="Munoz J.F."/>
            <person name="Mcewen J.G."/>
            <person name="Clay O.K."/>
            <person name="Cuomo C.A."/>
        </authorList>
    </citation>
    <scope>NUCLEOTIDE SEQUENCE [LARGE SCALE GENOMIC DNA]</scope>
    <source>
        <strain evidence="12 13">UAMH7299</strain>
    </source>
</reference>
<keyword evidence="2" id="KW-0547">Nucleotide-binding</keyword>
<dbReference type="PANTHER" id="PTHR45865:SF1">
    <property type="entry name" value="E3 UBIQUITIN-PROTEIN LIGASE SHPRH"/>
    <property type="match status" value="1"/>
</dbReference>
<dbReference type="SMART" id="SM00487">
    <property type="entry name" value="DEXDc"/>
    <property type="match status" value="1"/>
</dbReference>
<dbReference type="Pfam" id="PF00271">
    <property type="entry name" value="Helicase_C"/>
    <property type="match status" value="1"/>
</dbReference>
<dbReference type="EMBL" id="PDNA01000089">
    <property type="protein sequence ID" value="PGH14860.1"/>
    <property type="molecule type" value="Genomic_DNA"/>
</dbReference>
<dbReference type="CDD" id="cd18793">
    <property type="entry name" value="SF2_C_SNF"/>
    <property type="match status" value="1"/>
</dbReference>
<evidence type="ECO:0000313" key="12">
    <source>
        <dbReference type="EMBL" id="PGH14860.1"/>
    </source>
</evidence>
<keyword evidence="5" id="KW-0862">Zinc</keyword>
<evidence type="ECO:0000256" key="3">
    <source>
        <dbReference type="ARBA" id="ARBA00022771"/>
    </source>
</evidence>
<evidence type="ECO:0000256" key="8">
    <source>
        <dbReference type="SAM" id="MobiDB-lite"/>
    </source>
</evidence>
<name>A0A2B7Y0P9_POLH7</name>
<dbReference type="GO" id="GO:0006974">
    <property type="term" value="P:DNA damage response"/>
    <property type="evidence" value="ECO:0007669"/>
    <property type="project" value="TreeGrafter"/>
</dbReference>
<dbReference type="InterPro" id="IPR059033">
    <property type="entry name" value="C144_05_dom"/>
</dbReference>
<comment type="caution">
    <text evidence="12">The sequence shown here is derived from an EMBL/GenBank/DDBJ whole genome shotgun (WGS) entry which is preliminary data.</text>
</comment>
<dbReference type="SMART" id="SM00490">
    <property type="entry name" value="HELICc"/>
    <property type="match status" value="1"/>
</dbReference>
<dbReference type="InterPro" id="IPR052583">
    <property type="entry name" value="ATP-helicase/E3_Ub-Ligase"/>
</dbReference>
<evidence type="ECO:0008006" key="14">
    <source>
        <dbReference type="Google" id="ProtNLM"/>
    </source>
</evidence>
<dbReference type="GO" id="GO:0016787">
    <property type="term" value="F:hydrolase activity"/>
    <property type="evidence" value="ECO:0007669"/>
    <property type="project" value="UniProtKB-KW"/>
</dbReference>
<dbReference type="SMART" id="SM00184">
    <property type="entry name" value="RING"/>
    <property type="match status" value="1"/>
</dbReference>
<dbReference type="PROSITE" id="PS51192">
    <property type="entry name" value="HELICASE_ATP_BIND_1"/>
    <property type="match status" value="1"/>
</dbReference>
<dbReference type="FunFam" id="3.40.50.300:FF:001870">
    <property type="entry name" value="SNF2 family helicase/ATPase, putative"/>
    <property type="match status" value="1"/>
</dbReference>
<dbReference type="Pfam" id="PF00097">
    <property type="entry name" value="zf-C3HC4"/>
    <property type="match status" value="1"/>
</dbReference>
<dbReference type="Gene3D" id="3.40.50.300">
    <property type="entry name" value="P-loop containing nucleotide triphosphate hydrolases"/>
    <property type="match status" value="1"/>
</dbReference>
<dbReference type="OrthoDB" id="4197287at2759"/>
<dbReference type="InterPro" id="IPR017907">
    <property type="entry name" value="Znf_RING_CS"/>
</dbReference>
<dbReference type="InterPro" id="IPR013083">
    <property type="entry name" value="Znf_RING/FYVE/PHD"/>
</dbReference>
<dbReference type="GO" id="GO:0000209">
    <property type="term" value="P:protein polyubiquitination"/>
    <property type="evidence" value="ECO:0007669"/>
    <property type="project" value="TreeGrafter"/>
</dbReference>
<dbReference type="PROSITE" id="PS00518">
    <property type="entry name" value="ZF_RING_1"/>
    <property type="match status" value="1"/>
</dbReference>
<feature type="domain" description="RING-type" evidence="9">
    <location>
        <begin position="1143"/>
        <end position="1181"/>
    </location>
</feature>